<evidence type="ECO:0008006" key="5">
    <source>
        <dbReference type="Google" id="ProtNLM"/>
    </source>
</evidence>
<feature type="repeat" description="PPR" evidence="2">
    <location>
        <begin position="307"/>
        <end position="341"/>
    </location>
</feature>
<dbReference type="PANTHER" id="PTHR47926">
    <property type="entry name" value="PENTATRICOPEPTIDE REPEAT-CONTAINING PROTEIN"/>
    <property type="match status" value="1"/>
</dbReference>
<dbReference type="PROSITE" id="PS51375">
    <property type="entry name" value="PPR"/>
    <property type="match status" value="3"/>
</dbReference>
<reference evidence="3 4" key="1">
    <citation type="submission" date="2023-10" db="EMBL/GenBank/DDBJ databases">
        <title>Chromosome-scale genome assembly provides insights into flower coloration mechanisms of Canna indica.</title>
        <authorList>
            <person name="Li C."/>
        </authorList>
    </citation>
    <scope>NUCLEOTIDE SEQUENCE [LARGE SCALE GENOMIC DNA]</scope>
    <source>
        <tissue evidence="3">Flower</tissue>
    </source>
</reference>
<dbReference type="InterPro" id="IPR046960">
    <property type="entry name" value="PPR_At4g14850-like_plant"/>
</dbReference>
<dbReference type="Pfam" id="PF13041">
    <property type="entry name" value="PPR_2"/>
    <property type="match status" value="2"/>
</dbReference>
<protein>
    <recommendedName>
        <fullName evidence="5">Pentatricopeptide repeat-containing protein</fullName>
    </recommendedName>
</protein>
<dbReference type="PANTHER" id="PTHR47926:SF461">
    <property type="entry name" value="PENTATRICOPEPTIDE REPEAT SUPERFAMILY PROTEIN"/>
    <property type="match status" value="1"/>
</dbReference>
<organism evidence="3 4">
    <name type="scientific">Canna indica</name>
    <name type="common">Indian-shot</name>
    <dbReference type="NCBI Taxonomy" id="4628"/>
    <lineage>
        <taxon>Eukaryota</taxon>
        <taxon>Viridiplantae</taxon>
        <taxon>Streptophyta</taxon>
        <taxon>Embryophyta</taxon>
        <taxon>Tracheophyta</taxon>
        <taxon>Spermatophyta</taxon>
        <taxon>Magnoliopsida</taxon>
        <taxon>Liliopsida</taxon>
        <taxon>Zingiberales</taxon>
        <taxon>Cannaceae</taxon>
        <taxon>Canna</taxon>
    </lineage>
</organism>
<feature type="repeat" description="PPR" evidence="2">
    <location>
        <begin position="52"/>
        <end position="86"/>
    </location>
</feature>
<dbReference type="Pfam" id="PF01535">
    <property type="entry name" value="PPR"/>
    <property type="match status" value="2"/>
</dbReference>
<dbReference type="InterPro" id="IPR002885">
    <property type="entry name" value="PPR_rpt"/>
</dbReference>
<name>A0AAQ3QQZ0_9LILI</name>
<dbReference type="GO" id="GO:0003723">
    <property type="term" value="F:RNA binding"/>
    <property type="evidence" value="ECO:0007669"/>
    <property type="project" value="InterPro"/>
</dbReference>
<dbReference type="FunFam" id="1.25.40.10:FF:000470">
    <property type="entry name" value="Pentatricopeptide repeat-containing protein At5g66520"/>
    <property type="match status" value="1"/>
</dbReference>
<dbReference type="GO" id="GO:0009451">
    <property type="term" value="P:RNA modification"/>
    <property type="evidence" value="ECO:0007669"/>
    <property type="project" value="InterPro"/>
</dbReference>
<dbReference type="NCBIfam" id="TIGR00756">
    <property type="entry name" value="PPR"/>
    <property type="match status" value="3"/>
</dbReference>
<dbReference type="Proteomes" id="UP001327560">
    <property type="component" value="Chromosome 8"/>
</dbReference>
<sequence>MKQLKQLHAHLISQGLLHESPILGKLIAFCAVSGSGDLLYGRRLFDRVSLPNTFMWNSLIRGYSNSRSPREALVLHCRMLRCGLLSNQFTLPFVLKSCASVLALLEASMVHALIFKLGFESQIFVANALLSAYSSCGLIELARKVFDEIPNRNVVSWNSMIGGYSQMGDCKQAFNLFRAMRNSDVGPDGFTFASILSACAEAKNVDLGRATHHYIVVTGATVDLIAGNALVDMYGKWAIPDEATLVAVLSACSQIGDLVIGKETHNYIAQNIANPSVSLLNSLVDMYAKCGSVGTALDVFWAIPQKTVVSWNIIIGAYAMHGCAIDAIDLFMQMTKEGFSPDTITFTGLLCACSHASSPNSDLIQLIRQVEYQDSQVTTNQSSSHKLLNKEEFESWMSNN</sequence>
<evidence type="ECO:0000256" key="1">
    <source>
        <dbReference type="ARBA" id="ARBA00022737"/>
    </source>
</evidence>
<dbReference type="FunFam" id="1.25.40.10:FF:000231">
    <property type="entry name" value="Pentatricopeptide repeat-containing protein chloroplastic"/>
    <property type="match status" value="1"/>
</dbReference>
<accession>A0AAQ3QQZ0</accession>
<keyword evidence="1" id="KW-0677">Repeat</keyword>
<gene>
    <name evidence="3" type="ORF">Cni_G26986</name>
</gene>
<feature type="repeat" description="PPR" evidence="2">
    <location>
        <begin position="153"/>
        <end position="187"/>
    </location>
</feature>
<evidence type="ECO:0000313" key="3">
    <source>
        <dbReference type="EMBL" id="WOL18193.1"/>
    </source>
</evidence>
<proteinExistence type="predicted"/>
<keyword evidence="4" id="KW-1185">Reference proteome</keyword>
<dbReference type="InterPro" id="IPR011990">
    <property type="entry name" value="TPR-like_helical_dom_sf"/>
</dbReference>
<dbReference type="EMBL" id="CP136897">
    <property type="protein sequence ID" value="WOL18193.1"/>
    <property type="molecule type" value="Genomic_DNA"/>
</dbReference>
<dbReference type="AlphaFoldDB" id="A0AAQ3QQZ0"/>
<dbReference type="Gene3D" id="1.25.40.10">
    <property type="entry name" value="Tetratricopeptide repeat domain"/>
    <property type="match status" value="3"/>
</dbReference>
<evidence type="ECO:0000256" key="2">
    <source>
        <dbReference type="PROSITE-ProRule" id="PRU00708"/>
    </source>
</evidence>
<evidence type="ECO:0000313" key="4">
    <source>
        <dbReference type="Proteomes" id="UP001327560"/>
    </source>
</evidence>